<dbReference type="Proteomes" id="UP001163046">
    <property type="component" value="Unassembled WGS sequence"/>
</dbReference>
<sequence length="105" mass="12006">MLMEDEYLRMAAFQYSPYYPLEKQESFLPQQYYGMSMMVPRSHFVQSSPSDLPVPVPAQEKIPENVAQKKRIAGAILRKGSSLSCSEKTKIGFAIRHITRLHGNQ</sequence>
<dbReference type="AlphaFoldDB" id="A0A9W9YMR0"/>
<organism evidence="1 2">
    <name type="scientific">Desmophyllum pertusum</name>
    <dbReference type="NCBI Taxonomy" id="174260"/>
    <lineage>
        <taxon>Eukaryota</taxon>
        <taxon>Metazoa</taxon>
        <taxon>Cnidaria</taxon>
        <taxon>Anthozoa</taxon>
        <taxon>Hexacorallia</taxon>
        <taxon>Scleractinia</taxon>
        <taxon>Caryophylliina</taxon>
        <taxon>Caryophylliidae</taxon>
        <taxon>Desmophyllum</taxon>
    </lineage>
</organism>
<name>A0A9W9YMR0_9CNID</name>
<keyword evidence="2" id="KW-1185">Reference proteome</keyword>
<dbReference type="EMBL" id="MU827322">
    <property type="protein sequence ID" value="KAJ7356367.1"/>
    <property type="molecule type" value="Genomic_DNA"/>
</dbReference>
<reference evidence="1" key="1">
    <citation type="submission" date="2023-01" db="EMBL/GenBank/DDBJ databases">
        <title>Genome assembly of the deep-sea coral Lophelia pertusa.</title>
        <authorList>
            <person name="Herrera S."/>
            <person name="Cordes E."/>
        </authorList>
    </citation>
    <scope>NUCLEOTIDE SEQUENCE</scope>
    <source>
        <strain evidence="1">USNM1676648</strain>
        <tissue evidence="1">Polyp</tissue>
    </source>
</reference>
<protein>
    <submittedName>
        <fullName evidence="1">Uncharacterized protein</fullName>
    </submittedName>
</protein>
<proteinExistence type="predicted"/>
<evidence type="ECO:0000313" key="2">
    <source>
        <dbReference type="Proteomes" id="UP001163046"/>
    </source>
</evidence>
<accession>A0A9W9YMR0</accession>
<evidence type="ECO:0000313" key="1">
    <source>
        <dbReference type="EMBL" id="KAJ7356367.1"/>
    </source>
</evidence>
<gene>
    <name evidence="1" type="ORF">OS493_025476</name>
</gene>
<comment type="caution">
    <text evidence="1">The sequence shown here is derived from an EMBL/GenBank/DDBJ whole genome shotgun (WGS) entry which is preliminary data.</text>
</comment>